<gene>
    <name evidence="1" type="ORF">UFOVP727_1</name>
</gene>
<sequence length="54" mass="5932">MFDTEIAGLLLDNYYCIGTTGAQAMEALWSDVAEGNFAETIEDWGITEKQLVDA</sequence>
<dbReference type="EMBL" id="LR796698">
    <property type="protein sequence ID" value="CAB4159882.1"/>
    <property type="molecule type" value="Genomic_DNA"/>
</dbReference>
<evidence type="ECO:0000313" key="1">
    <source>
        <dbReference type="EMBL" id="CAB4159882.1"/>
    </source>
</evidence>
<name>A0A6J5NMB1_9CAUD</name>
<proteinExistence type="predicted"/>
<feature type="non-terminal residue" evidence="1">
    <location>
        <position position="54"/>
    </location>
</feature>
<organism evidence="1">
    <name type="scientific">uncultured Caudovirales phage</name>
    <dbReference type="NCBI Taxonomy" id="2100421"/>
    <lineage>
        <taxon>Viruses</taxon>
        <taxon>Duplodnaviria</taxon>
        <taxon>Heunggongvirae</taxon>
        <taxon>Uroviricota</taxon>
        <taxon>Caudoviricetes</taxon>
        <taxon>Peduoviridae</taxon>
        <taxon>Maltschvirus</taxon>
        <taxon>Maltschvirus maltsch</taxon>
    </lineage>
</organism>
<reference evidence="1" key="1">
    <citation type="submission" date="2020-04" db="EMBL/GenBank/DDBJ databases">
        <authorList>
            <person name="Chiriac C."/>
            <person name="Salcher M."/>
            <person name="Ghai R."/>
            <person name="Kavagutti S V."/>
        </authorList>
    </citation>
    <scope>NUCLEOTIDE SEQUENCE</scope>
</reference>
<protein>
    <submittedName>
        <fullName evidence="1">Uncharacterized protein</fullName>
    </submittedName>
</protein>
<accession>A0A6J5NMB1</accession>